<evidence type="ECO:0000259" key="4">
    <source>
        <dbReference type="Pfam" id="PF07687"/>
    </source>
</evidence>
<comment type="caution">
    <text evidence="5">The sequence shown here is derived from an EMBL/GenBank/DDBJ whole genome shotgun (WGS) entry which is preliminary data.</text>
</comment>
<dbReference type="GO" id="GO:0016787">
    <property type="term" value="F:hydrolase activity"/>
    <property type="evidence" value="ECO:0007669"/>
    <property type="project" value="UniProtKB-KW"/>
</dbReference>
<protein>
    <submittedName>
        <fullName evidence="5">Amidohydrolase</fullName>
    </submittedName>
</protein>
<dbReference type="SUPFAM" id="SSF53187">
    <property type="entry name" value="Zn-dependent exopeptidases"/>
    <property type="match status" value="1"/>
</dbReference>
<keyword evidence="3" id="KW-0464">Manganese</keyword>
<evidence type="ECO:0000313" key="6">
    <source>
        <dbReference type="Proteomes" id="UP000053523"/>
    </source>
</evidence>
<name>A0A2K0A632_STAHA</name>
<dbReference type="Pfam" id="PF01546">
    <property type="entry name" value="Peptidase_M20"/>
    <property type="match status" value="1"/>
</dbReference>
<dbReference type="Proteomes" id="UP000053523">
    <property type="component" value="Unassembled WGS sequence"/>
</dbReference>
<comment type="cofactor">
    <cofactor evidence="3">
        <name>Mn(2+)</name>
        <dbReference type="ChEBI" id="CHEBI:29035"/>
    </cofactor>
    <text evidence="3">The Mn(2+) ion enhances activity.</text>
</comment>
<evidence type="ECO:0000256" key="3">
    <source>
        <dbReference type="PIRSR" id="PIRSR005962-1"/>
    </source>
</evidence>
<dbReference type="RefSeq" id="WP_037549903.1">
    <property type="nucleotide sequence ID" value="NZ_CP049091.1"/>
</dbReference>
<dbReference type="SUPFAM" id="SSF55031">
    <property type="entry name" value="Bacterial exopeptidase dimerisation domain"/>
    <property type="match status" value="1"/>
</dbReference>
<dbReference type="InterPro" id="IPR036264">
    <property type="entry name" value="Bact_exopeptidase_dim_dom"/>
</dbReference>
<dbReference type="InterPro" id="IPR017439">
    <property type="entry name" value="Amidohydrolase"/>
</dbReference>
<gene>
    <name evidence="5" type="ORF">AL503_006655</name>
</gene>
<accession>A0A2K0A632</accession>
<dbReference type="PANTHER" id="PTHR11014">
    <property type="entry name" value="PEPTIDASE M20 FAMILY MEMBER"/>
    <property type="match status" value="1"/>
</dbReference>
<dbReference type="GO" id="GO:0046872">
    <property type="term" value="F:metal ion binding"/>
    <property type="evidence" value="ECO:0007669"/>
    <property type="project" value="UniProtKB-KW"/>
</dbReference>
<evidence type="ECO:0000256" key="1">
    <source>
        <dbReference type="ARBA" id="ARBA00006153"/>
    </source>
</evidence>
<dbReference type="AlphaFoldDB" id="A0A2K0A632"/>
<dbReference type="EMBL" id="LORN02000015">
    <property type="protein sequence ID" value="PNN20482.1"/>
    <property type="molecule type" value="Genomic_DNA"/>
</dbReference>
<feature type="binding site" evidence="3">
    <location>
        <position position="345"/>
    </location>
    <ligand>
        <name>Mn(2+)</name>
        <dbReference type="ChEBI" id="CHEBI:29035"/>
        <label>2</label>
    </ligand>
</feature>
<feature type="binding site" evidence="3">
    <location>
        <position position="152"/>
    </location>
    <ligand>
        <name>Mn(2+)</name>
        <dbReference type="ChEBI" id="CHEBI:29035"/>
        <label>2</label>
    </ligand>
</feature>
<comment type="similarity">
    <text evidence="1">Belongs to the peptidase M20 family.</text>
</comment>
<feature type="domain" description="Peptidase M20 dimerisation" evidence="4">
    <location>
        <begin position="175"/>
        <end position="267"/>
    </location>
</feature>
<proteinExistence type="inferred from homology"/>
<reference evidence="5 6" key="1">
    <citation type="submission" date="2017-12" db="EMBL/GenBank/DDBJ databases">
        <title>FDA dAtabase for Regulatory Grade micrObial Sequences (FDA-ARGOS): Supporting development and validation of Infectious Disease Dx tests.</title>
        <authorList>
            <person name="Hoffmann M."/>
            <person name="Allard M."/>
            <person name="Evans P."/>
            <person name="Brown E."/>
            <person name="Tallon L."/>
            <person name="Sadzewicz L."/>
            <person name="Sengamalay N."/>
            <person name="Ott S."/>
            <person name="Godinez A."/>
            <person name="Nagaraj S."/>
            <person name="Vavikolanu K."/>
            <person name="Aluvathingal J."/>
            <person name="Nadendla S."/>
            <person name="Sichtig H."/>
        </authorList>
    </citation>
    <scope>NUCLEOTIDE SEQUENCE [LARGE SCALE GENOMIC DNA]</scope>
    <source>
        <strain evidence="5 6">FDAARGOS_148</strain>
    </source>
</reference>
<organism evidence="5 6">
    <name type="scientific">Staphylococcus haemolyticus</name>
    <dbReference type="NCBI Taxonomy" id="1283"/>
    <lineage>
        <taxon>Bacteria</taxon>
        <taxon>Bacillati</taxon>
        <taxon>Bacillota</taxon>
        <taxon>Bacilli</taxon>
        <taxon>Bacillales</taxon>
        <taxon>Staphylococcaceae</taxon>
        <taxon>Staphylococcus</taxon>
    </lineage>
</organism>
<dbReference type="Gene3D" id="3.30.70.360">
    <property type="match status" value="1"/>
</dbReference>
<dbReference type="InterPro" id="IPR002933">
    <property type="entry name" value="Peptidase_M20"/>
</dbReference>
<evidence type="ECO:0000313" key="5">
    <source>
        <dbReference type="EMBL" id="PNN20482.1"/>
    </source>
</evidence>
<dbReference type="PANTHER" id="PTHR11014:SF63">
    <property type="entry name" value="METALLOPEPTIDASE, PUTATIVE (AFU_ORTHOLOGUE AFUA_6G09600)-RELATED"/>
    <property type="match status" value="1"/>
</dbReference>
<sequence length="378" mass="42523">MTTYNDFVKWRRTFHKFPEVSQKEYETTKRLKRILQAYDIKIIDYPLETGLIAEIGHGEPCIAVRTDIDALPITEQVEHEFTSTNEGVMHACGHDIHMASILAIATNLKEQENKLKGRVKFIFQPAEETGYGAKAIAETDVLDDVKAILGFHNYPTLNIGEFAIKSGPITSAVDRFEFKIHGKGAHAAKPEQGNDPVMVLGQLITSLQTIVSRNISAFDSAVVTIGEVSSGNTWNVIADQAYVQGTVRSFKPEVQNYIEQRFKEIAKGLERLFNVDIEVIYTKLPGTVFNDEYLTDQAKKAAQKVGYQIIELENPYTIGEDFSGLLANHPGVFAFIGSNSKYDLHHPKFDPDERILEKVPEYFITLIYQLLDDTAFNE</sequence>
<dbReference type="PIRSF" id="PIRSF005962">
    <property type="entry name" value="Pept_M20D_amidohydro"/>
    <property type="match status" value="1"/>
</dbReference>
<keyword evidence="2 5" id="KW-0378">Hydrolase</keyword>
<dbReference type="InterPro" id="IPR011650">
    <property type="entry name" value="Peptidase_M20_dimer"/>
</dbReference>
<feature type="binding site" evidence="3">
    <location>
        <position position="94"/>
    </location>
    <ligand>
        <name>Mn(2+)</name>
        <dbReference type="ChEBI" id="CHEBI:29035"/>
        <label>2</label>
    </ligand>
</feature>
<dbReference type="NCBIfam" id="TIGR01891">
    <property type="entry name" value="amidohydrolases"/>
    <property type="match status" value="1"/>
</dbReference>
<dbReference type="Pfam" id="PF07687">
    <property type="entry name" value="M20_dimer"/>
    <property type="match status" value="1"/>
</dbReference>
<dbReference type="FunFam" id="3.30.70.360:FF:000014">
    <property type="entry name" value="N-acyl-L-amino acid amidohydrolase"/>
    <property type="match status" value="1"/>
</dbReference>
<dbReference type="Gene3D" id="3.40.630.10">
    <property type="entry name" value="Zn peptidases"/>
    <property type="match status" value="1"/>
</dbReference>
<evidence type="ECO:0000256" key="2">
    <source>
        <dbReference type="ARBA" id="ARBA00022801"/>
    </source>
</evidence>
<feature type="binding site" evidence="3">
    <location>
        <position position="128"/>
    </location>
    <ligand>
        <name>Mn(2+)</name>
        <dbReference type="ChEBI" id="CHEBI:29035"/>
        <label>2</label>
    </ligand>
</feature>
<keyword evidence="3" id="KW-0479">Metal-binding</keyword>
<feature type="binding site" evidence="3">
    <location>
        <position position="92"/>
    </location>
    <ligand>
        <name>Mn(2+)</name>
        <dbReference type="ChEBI" id="CHEBI:29035"/>
        <label>2</label>
    </ligand>
</feature>